<organism evidence="3 4">
    <name type="scientific">Protaetiibacter mangrovi</name>
    <dbReference type="NCBI Taxonomy" id="2970926"/>
    <lineage>
        <taxon>Bacteria</taxon>
        <taxon>Bacillati</taxon>
        <taxon>Actinomycetota</taxon>
        <taxon>Actinomycetes</taxon>
        <taxon>Micrococcales</taxon>
        <taxon>Microbacteriaceae</taxon>
        <taxon>Protaetiibacter</taxon>
    </lineage>
</organism>
<dbReference type="GO" id="GO:0008168">
    <property type="term" value="F:methyltransferase activity"/>
    <property type="evidence" value="ECO:0007669"/>
    <property type="project" value="UniProtKB-KW"/>
</dbReference>
<dbReference type="RefSeq" id="WP_258797124.1">
    <property type="nucleotide sequence ID" value="NZ_JANTHX010000003.1"/>
</dbReference>
<evidence type="ECO:0000313" key="3">
    <source>
        <dbReference type="EMBL" id="MCS0498242.1"/>
    </source>
</evidence>
<dbReference type="Proteomes" id="UP001205337">
    <property type="component" value="Unassembled WGS sequence"/>
</dbReference>
<name>A0ABT1ZC10_9MICO</name>
<dbReference type="GO" id="GO:0032259">
    <property type="term" value="P:methylation"/>
    <property type="evidence" value="ECO:0007669"/>
    <property type="project" value="UniProtKB-KW"/>
</dbReference>
<keyword evidence="3" id="KW-0489">Methyltransferase</keyword>
<dbReference type="PANTHER" id="PTHR43861:SF3">
    <property type="entry name" value="PUTATIVE (AFU_ORTHOLOGUE AFUA_2G14390)-RELATED"/>
    <property type="match status" value="1"/>
</dbReference>
<dbReference type="Pfam" id="PF08241">
    <property type="entry name" value="Methyltransf_11"/>
    <property type="match status" value="1"/>
</dbReference>
<evidence type="ECO:0000256" key="1">
    <source>
        <dbReference type="ARBA" id="ARBA00022679"/>
    </source>
</evidence>
<comment type="caution">
    <text evidence="3">The sequence shown here is derived from an EMBL/GenBank/DDBJ whole genome shotgun (WGS) entry which is preliminary data.</text>
</comment>
<gene>
    <name evidence="3" type="ORF">NUH29_01605</name>
</gene>
<evidence type="ECO:0000259" key="2">
    <source>
        <dbReference type="Pfam" id="PF08241"/>
    </source>
</evidence>
<accession>A0ABT1ZC10</accession>
<dbReference type="InterPro" id="IPR013216">
    <property type="entry name" value="Methyltransf_11"/>
</dbReference>
<proteinExistence type="predicted"/>
<feature type="domain" description="Methyltransferase type 11" evidence="2">
    <location>
        <begin position="630"/>
        <end position="694"/>
    </location>
</feature>
<dbReference type="InterPro" id="IPR029063">
    <property type="entry name" value="SAM-dependent_MTases_sf"/>
</dbReference>
<sequence>MTTLRWMSRVADSRCRACGFGGEGTRVLDFDTPLGAASATRCARCGSVMLLDEILGSSPDDATVDDYVLTGAGIGTIAALVDELPGGPGTRMLDVGCGYGFAGDFARWRHGWDVTGVEPSYAGVRGARDLALDIRDEPLSSATEVGDPFDVILSSEVLEHVTDPLGFLREIAARLAEGGLLVMTTPDAALIAPDADPDDVVSALSPGYHVFLASRDGLEALLTAAGFTEWRITRTRVSHEIVARMGPGPLPRLHLDASPATLVDYLRERADEVPAPVLRSGLLSRATRELVARGRFDEAREIRPALRAALLASASVDIDGDGPVTWPDGLAGCAFALGMAELLDGDPSTAVVRFDQALDAVSRRRSIYPVLDLDTIDIDAQARYHRLLALARADPATVAAQVPGLRAHAGAGVEGELRHAMWTARIFVELTARGELDAARPLLADVDQALELLSTAPSPDAQLARSDARLCRASFEVPPVAVPISHHVDVFWSDTDSTFVSGWFHHDGDPGEDATVHHRGARVPLTRVARPDLELFWPDAQSVAGSGFDVMLEGPAPAELTVEWRGADGTMTAILPLPPERRPAVDLSSEDWTELAGRIAAAPPGPVLLLGARRSHPELPPTIAELVGDREVVGVDIHPGLGVDLVADVHRLSAVVDPGTFPIVLSGSLLEHVEAPWLVAHEIARILPPDGLAVHAAPWVWPSHAEPNDFWRFSRAGLGSLFSPALGFDVVRTGGAHPALVVPVGEWRAEQPRMQTVSSPTMTWICAVRSTRPVAEVSWPYDAEAGRLRAQGYPVDGIAPDDRSGR</sequence>
<dbReference type="Pfam" id="PF13489">
    <property type="entry name" value="Methyltransf_23"/>
    <property type="match status" value="1"/>
</dbReference>
<dbReference type="EMBL" id="JANTHX010000003">
    <property type="protein sequence ID" value="MCS0498242.1"/>
    <property type="molecule type" value="Genomic_DNA"/>
</dbReference>
<dbReference type="SUPFAM" id="SSF53335">
    <property type="entry name" value="S-adenosyl-L-methionine-dependent methyltransferases"/>
    <property type="match status" value="2"/>
</dbReference>
<protein>
    <submittedName>
        <fullName evidence="3">Methyltransferase domain-containing protein</fullName>
    </submittedName>
</protein>
<dbReference type="Gene3D" id="3.40.50.150">
    <property type="entry name" value="Vaccinia Virus protein VP39"/>
    <property type="match status" value="2"/>
</dbReference>
<evidence type="ECO:0000313" key="4">
    <source>
        <dbReference type="Proteomes" id="UP001205337"/>
    </source>
</evidence>
<reference evidence="3 4" key="1">
    <citation type="submission" date="2022-08" db="EMBL/GenBank/DDBJ databases">
        <authorList>
            <person name="Li F."/>
        </authorList>
    </citation>
    <scope>NUCLEOTIDE SEQUENCE [LARGE SCALE GENOMIC DNA]</scope>
    <source>
        <strain evidence="3 4">10F1B-8-1</strain>
    </source>
</reference>
<keyword evidence="4" id="KW-1185">Reference proteome</keyword>
<keyword evidence="1" id="KW-0808">Transferase</keyword>
<dbReference type="PANTHER" id="PTHR43861">
    <property type="entry name" value="TRANS-ACONITATE 2-METHYLTRANSFERASE-RELATED"/>
    <property type="match status" value="1"/>
</dbReference>
<dbReference type="CDD" id="cd02440">
    <property type="entry name" value="AdoMet_MTases"/>
    <property type="match status" value="1"/>
</dbReference>